<dbReference type="EMBL" id="JBHUCM010000066">
    <property type="protein sequence ID" value="MFD1546404.1"/>
    <property type="molecule type" value="Genomic_DNA"/>
</dbReference>
<proteinExistence type="predicted"/>
<sequence>MGSTKSLRSWLRADPWRTLLILVAVCYGIVQLAAVTPKMGVGWDEVVYVSQVDPRVPAAEFIAPRARGITLIVAPVVLITSSTDALRIYLSLLSAVALYASFGTWLRVRSGPTVPLAALLFGSLWLSLFYGSAAMPNMWVAFGAVAAVGCFVRCTRPDSGRGPLIGLAVSVAAVALLRPPDSVWLVIPLAVALAMPGWRRIGAGAALIAGLVAGWADWIIEAFVRFGGPVARWQAAGAANETGLHFSLYEHARALNGPLLCRPPAHCGPVVLPWLLWWGAIPVLVLLGLYAARRRERLAECVLPALTGLSLAVPYIFLVGYAAPRFLLPTYALLVFPIAHSALWPLEGPRGRAVRRAGAALVAAGFLAQFTLQGLTLDKVVSPRLSKRQADVEVAGALAAFTVRRPCLVYGEHAVMIAYRMGCEAHTVLSWPQDSEVPASVLAAQGAGKTVVAVDKGRSVPAPFLWAWERRRLPEVRPGTWYAYVPR</sequence>
<keyword evidence="1" id="KW-0472">Membrane</keyword>
<evidence type="ECO:0000256" key="1">
    <source>
        <dbReference type="SAM" id="Phobius"/>
    </source>
</evidence>
<dbReference type="Proteomes" id="UP001597097">
    <property type="component" value="Unassembled WGS sequence"/>
</dbReference>
<feature type="transmembrane region" description="Helical" evidence="1">
    <location>
        <begin position="138"/>
        <end position="155"/>
    </location>
</feature>
<feature type="transmembrane region" description="Helical" evidence="1">
    <location>
        <begin position="16"/>
        <end position="34"/>
    </location>
</feature>
<keyword evidence="3" id="KW-1185">Reference proteome</keyword>
<gene>
    <name evidence="2" type="ORF">ACFSJ0_55875</name>
</gene>
<accession>A0ABW4GV70</accession>
<evidence type="ECO:0000313" key="3">
    <source>
        <dbReference type="Proteomes" id="UP001597097"/>
    </source>
</evidence>
<keyword evidence="1" id="KW-0812">Transmembrane</keyword>
<organism evidence="2 3">
    <name type="scientific">Nonomuraea guangzhouensis</name>
    <dbReference type="NCBI Taxonomy" id="1291555"/>
    <lineage>
        <taxon>Bacteria</taxon>
        <taxon>Bacillati</taxon>
        <taxon>Actinomycetota</taxon>
        <taxon>Actinomycetes</taxon>
        <taxon>Streptosporangiales</taxon>
        <taxon>Streptosporangiaceae</taxon>
        <taxon>Nonomuraea</taxon>
    </lineage>
</organism>
<dbReference type="RefSeq" id="WP_219535692.1">
    <property type="nucleotide sequence ID" value="NZ_JAHKRM010000027.1"/>
</dbReference>
<name>A0ABW4GV70_9ACTN</name>
<comment type="caution">
    <text evidence="2">The sequence shown here is derived from an EMBL/GenBank/DDBJ whole genome shotgun (WGS) entry which is preliminary data.</text>
</comment>
<feature type="transmembrane region" description="Helical" evidence="1">
    <location>
        <begin position="88"/>
        <end position="106"/>
    </location>
</feature>
<feature type="transmembrane region" description="Helical" evidence="1">
    <location>
        <begin position="205"/>
        <end position="224"/>
    </location>
</feature>
<feature type="transmembrane region" description="Helical" evidence="1">
    <location>
        <begin position="274"/>
        <end position="292"/>
    </location>
</feature>
<evidence type="ECO:0000313" key="2">
    <source>
        <dbReference type="EMBL" id="MFD1546404.1"/>
    </source>
</evidence>
<feature type="transmembrane region" description="Helical" evidence="1">
    <location>
        <begin position="301"/>
        <end position="322"/>
    </location>
</feature>
<reference evidence="3" key="1">
    <citation type="journal article" date="2019" name="Int. J. Syst. Evol. Microbiol.">
        <title>The Global Catalogue of Microorganisms (GCM) 10K type strain sequencing project: providing services to taxonomists for standard genome sequencing and annotation.</title>
        <authorList>
            <consortium name="The Broad Institute Genomics Platform"/>
            <consortium name="The Broad Institute Genome Sequencing Center for Infectious Disease"/>
            <person name="Wu L."/>
            <person name="Ma J."/>
        </authorList>
    </citation>
    <scope>NUCLEOTIDE SEQUENCE [LARGE SCALE GENOMIC DNA]</scope>
    <source>
        <strain evidence="3">CGMCC 1.15399</strain>
    </source>
</reference>
<protein>
    <recommendedName>
        <fullName evidence="4">Glycosyltransferase RgtA/B/C/D-like domain-containing protein</fullName>
    </recommendedName>
</protein>
<keyword evidence="1" id="KW-1133">Transmembrane helix</keyword>
<evidence type="ECO:0008006" key="4">
    <source>
        <dbReference type="Google" id="ProtNLM"/>
    </source>
</evidence>